<evidence type="ECO:0000256" key="2">
    <source>
        <dbReference type="SAM" id="Phobius"/>
    </source>
</evidence>
<reference evidence="4" key="1">
    <citation type="submission" date="2022-05" db="EMBL/GenBank/DDBJ databases">
        <title>Comparative genomics of Staphylococcus equorum isolates.</title>
        <authorList>
            <person name="Luelf R.H."/>
        </authorList>
    </citation>
    <scope>NUCLEOTIDE SEQUENCE</scope>
    <source>
        <strain evidence="4">TMW 2.2343</strain>
    </source>
</reference>
<feature type="transmembrane region" description="Helical" evidence="2">
    <location>
        <begin position="60"/>
        <end position="89"/>
    </location>
</feature>
<dbReference type="Pfam" id="PF13273">
    <property type="entry name" value="DUF4064"/>
    <property type="match status" value="1"/>
</dbReference>
<evidence type="ECO:0000313" key="5">
    <source>
        <dbReference type="Proteomes" id="UP001152302"/>
    </source>
</evidence>
<comment type="caution">
    <text evidence="4">The sequence shown here is derived from an EMBL/GenBank/DDBJ whole genome shotgun (WGS) entry which is preliminary data.</text>
</comment>
<feature type="compositionally biased region" description="Basic and acidic residues" evidence="1">
    <location>
        <begin position="136"/>
        <end position="154"/>
    </location>
</feature>
<feature type="domain" description="DUF4064" evidence="3">
    <location>
        <begin position="3"/>
        <end position="108"/>
    </location>
</feature>
<evidence type="ECO:0000313" key="4">
    <source>
        <dbReference type="EMBL" id="MDG0858114.1"/>
    </source>
</evidence>
<keyword evidence="2" id="KW-0812">Transmembrane</keyword>
<evidence type="ECO:0000256" key="1">
    <source>
        <dbReference type="SAM" id="MobiDB-lite"/>
    </source>
</evidence>
<proteinExistence type="predicted"/>
<dbReference type="EMBL" id="JAMBPX010000001">
    <property type="protein sequence ID" value="MDG0858114.1"/>
    <property type="molecule type" value="Genomic_DNA"/>
</dbReference>
<protein>
    <submittedName>
        <fullName evidence="4">DUF4064 domain-containing protein</fullName>
    </submittedName>
</protein>
<accession>A0A9X4L8C5</accession>
<keyword evidence="2" id="KW-0472">Membrane</keyword>
<dbReference type="Proteomes" id="UP001152302">
    <property type="component" value="Unassembled WGS sequence"/>
</dbReference>
<gene>
    <name evidence="4" type="ORF">M4L21_02150</name>
</gene>
<sequence length="184" mass="20324">MIKRTTERVLTWIGIALQLIGVVLIAVFIPMIGNNEVKETVIQQMMADDPSFSYEDGTNIFGMLSSLLTAGLVLSIIILIIAIIGAILINKKAKAAGILLILVGVISFLGNWINAVLWIVAGVMLLVRKPKQPVHGQDEVNSDNKQDTVNESYERSNSNQGQDLKDFDDLDGKTKQEHNDPYKY</sequence>
<feature type="transmembrane region" description="Helical" evidence="2">
    <location>
        <begin position="96"/>
        <end position="127"/>
    </location>
</feature>
<dbReference type="AlphaFoldDB" id="A0A9X4L8C5"/>
<feature type="region of interest" description="Disordered" evidence="1">
    <location>
        <begin position="134"/>
        <end position="184"/>
    </location>
</feature>
<organism evidence="4 5">
    <name type="scientific">Staphylococcus equorum</name>
    <dbReference type="NCBI Taxonomy" id="246432"/>
    <lineage>
        <taxon>Bacteria</taxon>
        <taxon>Bacillati</taxon>
        <taxon>Bacillota</taxon>
        <taxon>Bacilli</taxon>
        <taxon>Bacillales</taxon>
        <taxon>Staphylococcaceae</taxon>
        <taxon>Staphylococcus</taxon>
    </lineage>
</organism>
<keyword evidence="2" id="KW-1133">Transmembrane helix</keyword>
<feature type="compositionally biased region" description="Basic and acidic residues" evidence="1">
    <location>
        <begin position="163"/>
        <end position="184"/>
    </location>
</feature>
<dbReference type="RefSeq" id="WP_277580163.1">
    <property type="nucleotide sequence ID" value="NZ_JAMBPV010000001.1"/>
</dbReference>
<name>A0A9X4L8C5_9STAP</name>
<dbReference type="InterPro" id="IPR025273">
    <property type="entry name" value="DUF4064"/>
</dbReference>
<evidence type="ECO:0000259" key="3">
    <source>
        <dbReference type="Pfam" id="PF13273"/>
    </source>
</evidence>
<feature type="transmembrane region" description="Helical" evidence="2">
    <location>
        <begin position="12"/>
        <end position="32"/>
    </location>
</feature>